<evidence type="ECO:0000313" key="3">
    <source>
        <dbReference type="Proteomes" id="UP000664859"/>
    </source>
</evidence>
<feature type="region of interest" description="Disordered" evidence="1">
    <location>
        <begin position="205"/>
        <end position="254"/>
    </location>
</feature>
<proteinExistence type="predicted"/>
<gene>
    <name evidence="2" type="ORF">JKP88DRAFT_218557</name>
</gene>
<name>A0A835Z4X1_9STRA</name>
<protein>
    <submittedName>
        <fullName evidence="2">Uncharacterized protein</fullName>
    </submittedName>
</protein>
<dbReference type="EMBL" id="JAFCMP010000090">
    <property type="protein sequence ID" value="KAG5187296.1"/>
    <property type="molecule type" value="Genomic_DNA"/>
</dbReference>
<keyword evidence="3" id="KW-1185">Reference proteome</keyword>
<dbReference type="Proteomes" id="UP000664859">
    <property type="component" value="Unassembled WGS sequence"/>
</dbReference>
<sequence length="254" mass="25769">MEASTSAWDDGGSLTVPQAFPCAPPHTEDSTKPDEGVWVFVPTNLDCPPVAETNPAERTAARALRGYVRGRAAGAKSWLKSRVSSLIPPGQAKHLSGVAGAARSVCDVVAERPDLALLALGTGAGLACVATKVLLQGGFVYCCFIPHFIFNSGGASSGGCEHCEACRGKQAAETATAAPGWEGAASNGAFANSKEAEAAAYNSAGTAPGSAAAHSHEHHARSGTSPSLDEAVKAQGGAYAPAAAPQAPRVEDWF</sequence>
<evidence type="ECO:0000256" key="1">
    <source>
        <dbReference type="SAM" id="MobiDB-lite"/>
    </source>
</evidence>
<accession>A0A835Z4X1</accession>
<evidence type="ECO:0000313" key="2">
    <source>
        <dbReference type="EMBL" id="KAG5187296.1"/>
    </source>
</evidence>
<organism evidence="2 3">
    <name type="scientific">Tribonema minus</name>
    <dbReference type="NCBI Taxonomy" id="303371"/>
    <lineage>
        <taxon>Eukaryota</taxon>
        <taxon>Sar</taxon>
        <taxon>Stramenopiles</taxon>
        <taxon>Ochrophyta</taxon>
        <taxon>PX clade</taxon>
        <taxon>Xanthophyceae</taxon>
        <taxon>Tribonematales</taxon>
        <taxon>Tribonemataceae</taxon>
        <taxon>Tribonema</taxon>
    </lineage>
</organism>
<feature type="compositionally biased region" description="Low complexity" evidence="1">
    <location>
        <begin position="234"/>
        <end position="248"/>
    </location>
</feature>
<dbReference type="AlphaFoldDB" id="A0A835Z4X1"/>
<comment type="caution">
    <text evidence="2">The sequence shown here is derived from an EMBL/GenBank/DDBJ whole genome shotgun (WGS) entry which is preliminary data.</text>
</comment>
<feature type="region of interest" description="Disordered" evidence="1">
    <location>
        <begin position="1"/>
        <end position="34"/>
    </location>
</feature>
<reference evidence="2" key="1">
    <citation type="submission" date="2021-02" db="EMBL/GenBank/DDBJ databases">
        <title>First Annotated Genome of the Yellow-green Alga Tribonema minus.</title>
        <authorList>
            <person name="Mahan K.M."/>
        </authorList>
    </citation>
    <scope>NUCLEOTIDE SEQUENCE</scope>
    <source>
        <strain evidence="2">UTEX B ZZ1240</strain>
    </source>
</reference>